<dbReference type="GO" id="GO:0006457">
    <property type="term" value="P:protein folding"/>
    <property type="evidence" value="ECO:0007669"/>
    <property type="project" value="InterPro"/>
</dbReference>
<feature type="transmembrane region" description="Helical" evidence="15">
    <location>
        <begin position="72"/>
        <end position="92"/>
    </location>
</feature>
<evidence type="ECO:0000313" key="16">
    <source>
        <dbReference type="EMBL" id="RMH89531.1"/>
    </source>
</evidence>
<keyword evidence="5" id="KW-0997">Cell inner membrane</keyword>
<dbReference type="EMBL" id="RFLY01000015">
    <property type="protein sequence ID" value="RMH89531.1"/>
    <property type="molecule type" value="Genomic_DNA"/>
</dbReference>
<evidence type="ECO:0000256" key="13">
    <source>
        <dbReference type="ARBA" id="ARBA00023284"/>
    </source>
</evidence>
<dbReference type="InterPro" id="IPR022920">
    <property type="entry name" value="Disulphide_bond_form_DsbB"/>
</dbReference>
<comment type="subcellular location">
    <subcellularLocation>
        <location evidence="1">Cell inner membrane</location>
        <topology evidence="1">Multi-pass membrane protein</topology>
    </subcellularLocation>
    <subcellularLocation>
        <location evidence="14">Cell membrane</location>
        <topology evidence="14">Multi-pass membrane protein</topology>
    </subcellularLocation>
</comment>
<dbReference type="AlphaFoldDB" id="A0A3M2HIH9"/>
<keyword evidence="12 14" id="KW-0143">Chaperone</keyword>
<dbReference type="GO" id="GO:0005886">
    <property type="term" value="C:plasma membrane"/>
    <property type="evidence" value="ECO:0007669"/>
    <property type="project" value="UniProtKB-SubCell"/>
</dbReference>
<comment type="similarity">
    <text evidence="2 14">Belongs to the DsbB family.</text>
</comment>
<name>A0A3M2HIH9_9GAMM</name>
<dbReference type="Pfam" id="PF02600">
    <property type="entry name" value="DsbB"/>
    <property type="match status" value="1"/>
</dbReference>
<evidence type="ECO:0000256" key="10">
    <source>
        <dbReference type="ARBA" id="ARBA00023136"/>
    </source>
</evidence>
<dbReference type="RefSeq" id="WP_122102126.1">
    <property type="nucleotide sequence ID" value="NZ_RFLY01000015.1"/>
</dbReference>
<feature type="disulfide bond" description="Redox-active" evidence="14">
    <location>
        <begin position="38"/>
        <end position="41"/>
    </location>
</feature>
<dbReference type="NCBIfam" id="NF003354">
    <property type="entry name" value="PRK04388.1"/>
    <property type="match status" value="1"/>
</dbReference>
<keyword evidence="13 14" id="KW-0676">Redox-active center</keyword>
<dbReference type="Gene3D" id="1.20.1550.10">
    <property type="entry name" value="DsbB-like"/>
    <property type="match status" value="1"/>
</dbReference>
<feature type="topological domain" description="Cytoplasmic" evidence="14">
    <location>
        <begin position="164"/>
        <end position="168"/>
    </location>
</feature>
<evidence type="ECO:0000256" key="5">
    <source>
        <dbReference type="ARBA" id="ARBA00022519"/>
    </source>
</evidence>
<keyword evidence="9 14" id="KW-0560">Oxidoreductase</keyword>
<evidence type="ECO:0000256" key="2">
    <source>
        <dbReference type="ARBA" id="ARBA00008823"/>
    </source>
</evidence>
<keyword evidence="7 14" id="KW-0249">Electron transport</keyword>
<organism evidence="16 17">
    <name type="scientific">Solilutibacter pythonis</name>
    <dbReference type="NCBI Taxonomy" id="2483112"/>
    <lineage>
        <taxon>Bacteria</taxon>
        <taxon>Pseudomonadati</taxon>
        <taxon>Pseudomonadota</taxon>
        <taxon>Gammaproteobacteria</taxon>
        <taxon>Lysobacterales</taxon>
        <taxon>Lysobacteraceae</taxon>
        <taxon>Solilutibacter</taxon>
    </lineage>
</organism>
<dbReference type="GO" id="GO:0015035">
    <property type="term" value="F:protein-disulfide reductase activity"/>
    <property type="evidence" value="ECO:0007669"/>
    <property type="project" value="UniProtKB-UniRule"/>
</dbReference>
<evidence type="ECO:0000256" key="4">
    <source>
        <dbReference type="ARBA" id="ARBA00022475"/>
    </source>
</evidence>
<dbReference type="Proteomes" id="UP000275012">
    <property type="component" value="Unassembled WGS sequence"/>
</dbReference>
<evidence type="ECO:0000256" key="6">
    <source>
        <dbReference type="ARBA" id="ARBA00022692"/>
    </source>
</evidence>
<comment type="caution">
    <text evidence="14">Lacks conserved residue(s) required for the propagation of feature annotation.</text>
</comment>
<feature type="topological domain" description="Periplasmic" evidence="14">
    <location>
        <begin position="29"/>
        <end position="46"/>
    </location>
</feature>
<evidence type="ECO:0000313" key="17">
    <source>
        <dbReference type="Proteomes" id="UP000275012"/>
    </source>
</evidence>
<dbReference type="InterPro" id="IPR050183">
    <property type="entry name" value="DsbB"/>
</dbReference>
<dbReference type="PANTHER" id="PTHR36570:SF3">
    <property type="entry name" value="DISULFIDE BOND FORMATION PROTEIN B"/>
    <property type="match status" value="1"/>
</dbReference>
<dbReference type="SUPFAM" id="SSF158442">
    <property type="entry name" value="DsbB-like"/>
    <property type="match status" value="1"/>
</dbReference>
<dbReference type="PANTHER" id="PTHR36570">
    <property type="entry name" value="DISULFIDE BOND FORMATION PROTEIN B"/>
    <property type="match status" value="1"/>
</dbReference>
<dbReference type="InterPro" id="IPR023380">
    <property type="entry name" value="DsbB-like_sf"/>
</dbReference>
<feature type="transmembrane region" description="Helical" evidence="15">
    <location>
        <begin position="12"/>
        <end position="30"/>
    </location>
</feature>
<evidence type="ECO:0000256" key="1">
    <source>
        <dbReference type="ARBA" id="ARBA00004429"/>
    </source>
</evidence>
<feature type="topological domain" description="Cytoplasmic" evidence="14">
    <location>
        <begin position="1"/>
        <end position="11"/>
    </location>
</feature>
<keyword evidence="10 14" id="KW-0472">Membrane</keyword>
<dbReference type="InterPro" id="IPR003752">
    <property type="entry name" value="DiS_bond_form_DsbB/BdbC"/>
</dbReference>
<evidence type="ECO:0000256" key="15">
    <source>
        <dbReference type="SAM" id="Phobius"/>
    </source>
</evidence>
<reference evidence="16 17" key="1">
    <citation type="submission" date="2018-10" db="EMBL/GenBank/DDBJ databases">
        <title>Proposal of Lysobacter pythonis sp. nov. isolated from royal pythons (Python regius).</title>
        <authorList>
            <person name="Hans-Juergen B."/>
            <person name="Huptas C."/>
            <person name="Sandra B."/>
            <person name="Igor L."/>
            <person name="Joachim S."/>
            <person name="Siegfried S."/>
            <person name="Mareike W."/>
            <person name="Peter K."/>
        </authorList>
    </citation>
    <scope>NUCLEOTIDE SEQUENCE [LARGE SCALE GENOMIC DNA]</scope>
    <source>
        <strain evidence="16 17">4284/11</strain>
    </source>
</reference>
<gene>
    <name evidence="14" type="primary">dsbB</name>
    <name evidence="16" type="ORF">EBB59_10600</name>
</gene>
<accession>A0A3M2HIH9</accession>
<evidence type="ECO:0000256" key="9">
    <source>
        <dbReference type="ARBA" id="ARBA00023002"/>
    </source>
</evidence>
<evidence type="ECO:0000256" key="11">
    <source>
        <dbReference type="ARBA" id="ARBA00023157"/>
    </source>
</evidence>
<keyword evidence="11 14" id="KW-1015">Disulfide bond</keyword>
<evidence type="ECO:0000256" key="3">
    <source>
        <dbReference type="ARBA" id="ARBA00022448"/>
    </source>
</evidence>
<proteinExistence type="inferred from homology"/>
<keyword evidence="17" id="KW-1185">Reference proteome</keyword>
<evidence type="ECO:0000256" key="7">
    <source>
        <dbReference type="ARBA" id="ARBA00022982"/>
    </source>
</evidence>
<keyword evidence="8 14" id="KW-1133">Transmembrane helix</keyword>
<keyword evidence="6 14" id="KW-0812">Transmembrane</keyword>
<feature type="transmembrane region" description="Helical" evidence="15">
    <location>
        <begin position="42"/>
        <end position="60"/>
    </location>
</feature>
<evidence type="ECO:0000256" key="14">
    <source>
        <dbReference type="HAMAP-Rule" id="MF_00286"/>
    </source>
</evidence>
<dbReference type="HAMAP" id="MF_00286">
    <property type="entry name" value="DsbB"/>
    <property type="match status" value="1"/>
</dbReference>
<dbReference type="OrthoDB" id="3711263at2"/>
<evidence type="ECO:0000256" key="8">
    <source>
        <dbReference type="ARBA" id="ARBA00022989"/>
    </source>
</evidence>
<feature type="transmembrane region" description="Helical" evidence="15">
    <location>
        <begin position="144"/>
        <end position="162"/>
    </location>
</feature>
<comment type="function">
    <text evidence="14">Required for disulfide bond formation in some periplasmic proteins. Acts by oxidizing the DsbA protein.</text>
</comment>
<comment type="caution">
    <text evidence="16">The sequence shown here is derived from an EMBL/GenBank/DDBJ whole genome shotgun (WGS) entry which is preliminary data.</text>
</comment>
<dbReference type="GO" id="GO:0009055">
    <property type="term" value="F:electron transfer activity"/>
    <property type="evidence" value="ECO:0007669"/>
    <property type="project" value="UniProtKB-UniRule"/>
</dbReference>
<sequence>MNPLQWSFRTRFLLGFLACAGLIGYALILQEYEGLIPCDFCIMQRIAFAAVGTVMLAGGVHAPKSLAMRRTYGVLAMLAAVVGGMIAGRHVWVQLYPPEISNCGAGMGFVAEMQGWPGAIRKVLTAGGDCSNIDWTFLGLTMPMWSLIWFALLGAWALLAAFGKARAR</sequence>
<keyword evidence="4 14" id="KW-1003">Cell membrane</keyword>
<evidence type="ECO:0000256" key="12">
    <source>
        <dbReference type="ARBA" id="ARBA00023186"/>
    </source>
</evidence>
<protein>
    <recommendedName>
        <fullName evidence="14">Disulfide bond formation protein B</fullName>
    </recommendedName>
    <alternativeName>
        <fullName evidence="14">Disulfide oxidoreductase</fullName>
    </alternativeName>
</protein>
<keyword evidence="3 14" id="KW-0813">Transport</keyword>